<gene>
    <name evidence="1" type="ORF">SAMN04487894_107166</name>
</gene>
<dbReference type="Proteomes" id="UP000198757">
    <property type="component" value="Unassembled WGS sequence"/>
</dbReference>
<reference evidence="2" key="1">
    <citation type="submission" date="2016-10" db="EMBL/GenBank/DDBJ databases">
        <authorList>
            <person name="Varghese N."/>
            <person name="Submissions S."/>
        </authorList>
    </citation>
    <scope>NUCLEOTIDE SEQUENCE [LARGE SCALE GENOMIC DNA]</scope>
    <source>
        <strain evidence="2">DSM 25811 / CCM 8410 / LMG 26954 / E90</strain>
    </source>
</reference>
<name>A0A1G6TC64_NIADE</name>
<protein>
    <submittedName>
        <fullName evidence="1">Uncharacterized protein</fullName>
    </submittedName>
</protein>
<dbReference type="AlphaFoldDB" id="A0A1G6TC64"/>
<organism evidence="1 2">
    <name type="scientific">Niabella drilacis (strain DSM 25811 / CCM 8410 / CCUG 62505 / LMG 26954 / E90)</name>
    <dbReference type="NCBI Taxonomy" id="1285928"/>
    <lineage>
        <taxon>Bacteria</taxon>
        <taxon>Pseudomonadati</taxon>
        <taxon>Bacteroidota</taxon>
        <taxon>Chitinophagia</taxon>
        <taxon>Chitinophagales</taxon>
        <taxon>Chitinophagaceae</taxon>
        <taxon>Niabella</taxon>
    </lineage>
</organism>
<proteinExistence type="predicted"/>
<dbReference type="STRING" id="1285928.SAMN04487894_107166"/>
<accession>A0A1G6TC64</accession>
<sequence length="49" mass="5360">MRAKNKAATASKQGQAAQQCVKKEHISPAFALYSNVPSLAEEYSCVYKL</sequence>
<dbReference type="EMBL" id="FMZO01000007">
    <property type="protein sequence ID" value="SDD26619.1"/>
    <property type="molecule type" value="Genomic_DNA"/>
</dbReference>
<keyword evidence="2" id="KW-1185">Reference proteome</keyword>
<evidence type="ECO:0000313" key="2">
    <source>
        <dbReference type="Proteomes" id="UP000198757"/>
    </source>
</evidence>
<evidence type="ECO:0000313" key="1">
    <source>
        <dbReference type="EMBL" id="SDD26619.1"/>
    </source>
</evidence>